<feature type="transmembrane region" description="Helical" evidence="1">
    <location>
        <begin position="6"/>
        <end position="28"/>
    </location>
</feature>
<gene>
    <name evidence="2" type="ORF">MNBD_GAMMA04-462</name>
</gene>
<protein>
    <submittedName>
        <fullName evidence="2">Uncharacterized protein</fullName>
    </submittedName>
</protein>
<evidence type="ECO:0000313" key="2">
    <source>
        <dbReference type="EMBL" id="VAW47535.1"/>
    </source>
</evidence>
<proteinExistence type="predicted"/>
<organism evidence="2">
    <name type="scientific">hydrothermal vent metagenome</name>
    <dbReference type="NCBI Taxonomy" id="652676"/>
    <lineage>
        <taxon>unclassified sequences</taxon>
        <taxon>metagenomes</taxon>
        <taxon>ecological metagenomes</taxon>
    </lineage>
</organism>
<dbReference type="EMBL" id="UOFB01000205">
    <property type="protein sequence ID" value="VAW47535.1"/>
    <property type="molecule type" value="Genomic_DNA"/>
</dbReference>
<evidence type="ECO:0000256" key="1">
    <source>
        <dbReference type="SAM" id="Phobius"/>
    </source>
</evidence>
<dbReference type="AlphaFoldDB" id="A0A3B0VV78"/>
<keyword evidence="1" id="KW-0812">Transmembrane</keyword>
<sequence length="42" mass="4842">MNDLNNDWVLWMSIGTVVVSVIVVWAFAKKLFRAMDGLEEDK</sequence>
<keyword evidence="1" id="KW-0472">Membrane</keyword>
<reference evidence="2" key="1">
    <citation type="submission" date="2018-06" db="EMBL/GenBank/DDBJ databases">
        <authorList>
            <person name="Zhirakovskaya E."/>
        </authorList>
    </citation>
    <scope>NUCLEOTIDE SEQUENCE</scope>
</reference>
<accession>A0A3B0VV78</accession>
<keyword evidence="1" id="KW-1133">Transmembrane helix</keyword>
<name>A0A3B0VV78_9ZZZZ</name>